<organism evidence="7">
    <name type="scientific">Pricia antarctica</name>
    <dbReference type="NCBI Taxonomy" id="641691"/>
    <lineage>
        <taxon>Bacteria</taxon>
        <taxon>Pseudomonadati</taxon>
        <taxon>Bacteroidota</taxon>
        <taxon>Flavobacteriia</taxon>
        <taxon>Flavobacteriales</taxon>
        <taxon>Flavobacteriaceae</taxon>
        <taxon>Pricia</taxon>
    </lineage>
</organism>
<reference evidence="7" key="1">
    <citation type="journal article" date="2020" name="mSystems">
        <title>Genome- and Community-Level Interaction Insights into Carbon Utilization and Element Cycling Functions of Hydrothermarchaeota in Hydrothermal Sediment.</title>
        <authorList>
            <person name="Zhou Z."/>
            <person name="Liu Y."/>
            <person name="Xu W."/>
            <person name="Pan J."/>
            <person name="Luo Z.H."/>
            <person name="Li M."/>
        </authorList>
    </citation>
    <scope>NUCLEOTIDE SEQUENCE [LARGE SCALE GENOMIC DNA]</scope>
    <source>
        <strain evidence="7">HyVt-345</strain>
    </source>
</reference>
<evidence type="ECO:0000313" key="7">
    <source>
        <dbReference type="EMBL" id="HEA22310.1"/>
    </source>
</evidence>
<keyword evidence="2 5" id="KW-0808">Transferase</keyword>
<dbReference type="InterPro" id="IPR023267">
    <property type="entry name" value="RCMT"/>
</dbReference>
<feature type="domain" description="SAM-dependent MTase RsmB/NOP-type" evidence="6">
    <location>
        <begin position="142"/>
        <end position="403"/>
    </location>
</feature>
<dbReference type="Pfam" id="PF22458">
    <property type="entry name" value="RsmF-B_ferredox"/>
    <property type="match status" value="1"/>
</dbReference>
<dbReference type="Gene3D" id="3.40.50.150">
    <property type="entry name" value="Vaccinia Virus protein VP39"/>
    <property type="match status" value="1"/>
</dbReference>
<dbReference type="PRINTS" id="PR02008">
    <property type="entry name" value="RCMTFAMILY"/>
</dbReference>
<dbReference type="Pfam" id="PF01189">
    <property type="entry name" value="Methyltr_RsmB-F"/>
    <property type="match status" value="1"/>
</dbReference>
<evidence type="ECO:0000256" key="2">
    <source>
        <dbReference type="ARBA" id="ARBA00022679"/>
    </source>
</evidence>
<name>A0A831QPH2_9FLAO</name>
<protein>
    <submittedName>
        <fullName evidence="7">RsmB/NOP family class I SAM-dependent RNA methyltransferase</fullName>
    </submittedName>
</protein>
<keyword evidence="3 5" id="KW-0949">S-adenosyl-L-methionine</keyword>
<dbReference type="PANTHER" id="PTHR22807:SF53">
    <property type="entry name" value="RIBOSOMAL RNA SMALL SUBUNIT METHYLTRANSFERASE B-RELATED"/>
    <property type="match status" value="1"/>
</dbReference>
<dbReference type="Proteomes" id="UP000886191">
    <property type="component" value="Unassembled WGS sequence"/>
</dbReference>
<evidence type="ECO:0000256" key="4">
    <source>
        <dbReference type="ARBA" id="ARBA00022884"/>
    </source>
</evidence>
<dbReference type="InterPro" id="IPR054728">
    <property type="entry name" value="RsmB-like_ferredoxin"/>
</dbReference>
<comment type="caution">
    <text evidence="5">Lacks conserved residue(s) required for the propagation of feature annotation.</text>
</comment>
<dbReference type="AlphaFoldDB" id="A0A831QPH2"/>
<feature type="active site" description="Nucleophile" evidence="5">
    <location>
        <position position="354"/>
    </location>
</feature>
<evidence type="ECO:0000256" key="5">
    <source>
        <dbReference type="PROSITE-ProRule" id="PRU01023"/>
    </source>
</evidence>
<dbReference type="GO" id="GO:0001510">
    <property type="term" value="P:RNA methylation"/>
    <property type="evidence" value="ECO:0007669"/>
    <property type="project" value="InterPro"/>
</dbReference>
<keyword evidence="1 5" id="KW-0489">Methyltransferase</keyword>
<evidence type="ECO:0000256" key="1">
    <source>
        <dbReference type="ARBA" id="ARBA00022603"/>
    </source>
</evidence>
<accession>A0A831QPH2</accession>
<sequence length="404" mass="46080">MKLHRNLVFAVIDALNLIFNEDQYADKVVQKVLRYDKRWGSRDRGFIAETTYEMVRYKRLYAEIAETKAPFSRSDLFRMWAVWAVLKGIKLPDWKQIEPTPERRIKGKFDELSKIRKFREAFPDWIDELCANTLGEKLWTAESAALNQQAEVILRTNTLNTTKKELAEILLKEDIVTEPIKGYASALRLPERTNVFVTEAFKNGLFEVQDANSQLVGAFLDVAPGMRVVDTCAGAGGKSLHLAALMENKGQIIAMDVYGSKLKELKRRARRNGAHNIEPREIDSTKVFKKLYGTADRVLIDAPCTGLGVIRRNPDTKWKLQPDFLEKITKTQQEILRSYSKIVKPGGKMVYATCSILPQENSDQVQSFLNSEEGKEFTMEKQKKIYASKSGYDGFYMALLAKSN</sequence>
<feature type="binding site" evidence="5">
    <location>
        <position position="256"/>
    </location>
    <ligand>
        <name>S-adenosyl-L-methionine</name>
        <dbReference type="ChEBI" id="CHEBI:59789"/>
    </ligand>
</feature>
<keyword evidence="4 5" id="KW-0694">RNA-binding</keyword>
<dbReference type="GO" id="GO:0008173">
    <property type="term" value="F:RNA methyltransferase activity"/>
    <property type="evidence" value="ECO:0007669"/>
    <property type="project" value="InterPro"/>
</dbReference>
<dbReference type="PROSITE" id="PS51686">
    <property type="entry name" value="SAM_MT_RSMB_NOP"/>
    <property type="match status" value="1"/>
</dbReference>
<gene>
    <name evidence="7" type="ORF">ENH87_15510</name>
</gene>
<dbReference type="InterPro" id="IPR049560">
    <property type="entry name" value="MeTrfase_RsmB-F_NOP2_cat"/>
</dbReference>
<dbReference type="InterPro" id="IPR029063">
    <property type="entry name" value="SAM-dependent_MTases_sf"/>
</dbReference>
<dbReference type="PANTHER" id="PTHR22807">
    <property type="entry name" value="NOP2 YEAST -RELATED NOL1/NOP2/FMU SUN DOMAIN-CONTAINING"/>
    <property type="match status" value="1"/>
</dbReference>
<dbReference type="CDD" id="cd02440">
    <property type="entry name" value="AdoMet_MTases"/>
    <property type="match status" value="1"/>
</dbReference>
<dbReference type="SUPFAM" id="SSF53335">
    <property type="entry name" value="S-adenosyl-L-methionine-dependent methyltransferases"/>
    <property type="match status" value="1"/>
</dbReference>
<proteinExistence type="inferred from homology"/>
<comment type="caution">
    <text evidence="7">The sequence shown here is derived from an EMBL/GenBank/DDBJ whole genome shotgun (WGS) entry which is preliminary data.</text>
</comment>
<dbReference type="InterPro" id="IPR001678">
    <property type="entry name" value="MeTrfase_RsmB-F_NOP2_dom"/>
</dbReference>
<comment type="similarity">
    <text evidence="5">Belongs to the class I-like SAM-binding methyltransferase superfamily. RsmB/NOP family.</text>
</comment>
<evidence type="ECO:0000259" key="6">
    <source>
        <dbReference type="PROSITE" id="PS51686"/>
    </source>
</evidence>
<dbReference type="EMBL" id="DRGL01000055">
    <property type="protein sequence ID" value="HEA22310.1"/>
    <property type="molecule type" value="Genomic_DNA"/>
</dbReference>
<feature type="binding site" evidence="5">
    <location>
        <position position="283"/>
    </location>
    <ligand>
        <name>S-adenosyl-L-methionine</name>
        <dbReference type="ChEBI" id="CHEBI:59789"/>
    </ligand>
</feature>
<evidence type="ECO:0000256" key="3">
    <source>
        <dbReference type="ARBA" id="ARBA00022691"/>
    </source>
</evidence>
<feature type="binding site" evidence="5">
    <location>
        <position position="301"/>
    </location>
    <ligand>
        <name>S-adenosyl-L-methionine</name>
        <dbReference type="ChEBI" id="CHEBI:59789"/>
    </ligand>
</feature>
<dbReference type="GO" id="GO:0003723">
    <property type="term" value="F:RNA binding"/>
    <property type="evidence" value="ECO:0007669"/>
    <property type="project" value="UniProtKB-UniRule"/>
</dbReference>